<reference evidence="7 8" key="1">
    <citation type="submission" date="2019-05" db="EMBL/GenBank/DDBJ databases">
        <title>Panacibacter sp. strain 17mud1-8 Genome sequencing and assembly.</title>
        <authorList>
            <person name="Chhetri G."/>
        </authorList>
    </citation>
    <scope>NUCLEOTIDE SEQUENCE [LARGE SCALE GENOMIC DNA]</scope>
    <source>
        <strain evidence="7 8">17mud1-8</strain>
    </source>
</reference>
<proteinExistence type="inferred from homology"/>
<dbReference type="Pfam" id="PF02086">
    <property type="entry name" value="MethyltransfD12"/>
    <property type="match status" value="1"/>
</dbReference>
<evidence type="ECO:0000256" key="5">
    <source>
        <dbReference type="ARBA" id="ARBA00022691"/>
    </source>
</evidence>
<dbReference type="GO" id="GO:1904047">
    <property type="term" value="F:S-adenosyl-L-methionine binding"/>
    <property type="evidence" value="ECO:0007669"/>
    <property type="project" value="TreeGrafter"/>
</dbReference>
<dbReference type="OrthoDB" id="9805629at2"/>
<dbReference type="EC" id="2.1.1.72" evidence="2"/>
<comment type="caution">
    <text evidence="7">The sequence shown here is derived from an EMBL/GenBank/DDBJ whole genome shotgun (WGS) entry which is preliminary data.</text>
</comment>
<evidence type="ECO:0000256" key="4">
    <source>
        <dbReference type="ARBA" id="ARBA00022679"/>
    </source>
</evidence>
<dbReference type="EMBL" id="SZQL01000001">
    <property type="protein sequence ID" value="TKK71606.1"/>
    <property type="molecule type" value="Genomic_DNA"/>
</dbReference>
<gene>
    <name evidence="7" type="ORF">FC093_00865</name>
</gene>
<keyword evidence="3 7" id="KW-0489">Methyltransferase</keyword>
<dbReference type="PANTHER" id="PTHR30481:SF2">
    <property type="entry name" value="SITE-SPECIFIC DNA-METHYLTRANSFERASE (ADENINE-SPECIFIC)"/>
    <property type="match status" value="1"/>
</dbReference>
<organism evidence="7 8">
    <name type="scientific">Ilyomonas limi</name>
    <dbReference type="NCBI Taxonomy" id="2575867"/>
    <lineage>
        <taxon>Bacteria</taxon>
        <taxon>Pseudomonadati</taxon>
        <taxon>Bacteroidota</taxon>
        <taxon>Chitinophagia</taxon>
        <taxon>Chitinophagales</taxon>
        <taxon>Chitinophagaceae</taxon>
        <taxon>Ilyomonas</taxon>
    </lineage>
</organism>
<dbReference type="AlphaFoldDB" id="A0A4U3LC15"/>
<dbReference type="InterPro" id="IPR012327">
    <property type="entry name" value="MeTrfase_D12"/>
</dbReference>
<accession>A0A4U3LC15</accession>
<keyword evidence="5" id="KW-0949">S-adenosyl-L-methionine</keyword>
<dbReference type="InterPro" id="IPR023095">
    <property type="entry name" value="Ade_MeTrfase_dom_2"/>
</dbReference>
<name>A0A4U3LC15_9BACT</name>
<dbReference type="SUPFAM" id="SSF53335">
    <property type="entry name" value="S-adenosyl-L-methionine-dependent methyltransferases"/>
    <property type="match status" value="1"/>
</dbReference>
<evidence type="ECO:0000256" key="1">
    <source>
        <dbReference type="ARBA" id="ARBA00006594"/>
    </source>
</evidence>
<dbReference type="PIRSF" id="PIRSF000398">
    <property type="entry name" value="M_m6A_EcoRV"/>
    <property type="match status" value="1"/>
</dbReference>
<dbReference type="PANTHER" id="PTHR30481">
    <property type="entry name" value="DNA ADENINE METHYLASE"/>
    <property type="match status" value="1"/>
</dbReference>
<evidence type="ECO:0000256" key="3">
    <source>
        <dbReference type="ARBA" id="ARBA00022603"/>
    </source>
</evidence>
<keyword evidence="8" id="KW-1185">Reference proteome</keyword>
<evidence type="ECO:0000313" key="8">
    <source>
        <dbReference type="Proteomes" id="UP000305848"/>
    </source>
</evidence>
<dbReference type="GO" id="GO:0009007">
    <property type="term" value="F:site-specific DNA-methyltransferase (adenine-specific) activity"/>
    <property type="evidence" value="ECO:0007669"/>
    <property type="project" value="UniProtKB-EC"/>
</dbReference>
<dbReference type="Gene3D" id="3.40.50.150">
    <property type="entry name" value="Vaccinia Virus protein VP39"/>
    <property type="match status" value="1"/>
</dbReference>
<dbReference type="Gene3D" id="1.10.1020.10">
    <property type="entry name" value="Adenine-specific Methyltransferase, Domain 2"/>
    <property type="match status" value="1"/>
</dbReference>
<dbReference type="InterPro" id="IPR029063">
    <property type="entry name" value="SAM-dependent_MTases_sf"/>
</dbReference>
<evidence type="ECO:0000313" key="7">
    <source>
        <dbReference type="EMBL" id="TKK71606.1"/>
    </source>
</evidence>
<dbReference type="Proteomes" id="UP000305848">
    <property type="component" value="Unassembled WGS sequence"/>
</dbReference>
<protein>
    <recommendedName>
        <fullName evidence="2">site-specific DNA-methyltransferase (adenine-specific)</fullName>
        <ecNumber evidence="2">2.1.1.72</ecNumber>
    </recommendedName>
</protein>
<dbReference type="PRINTS" id="PR00505">
    <property type="entry name" value="D12N6MTFRASE"/>
</dbReference>
<comment type="similarity">
    <text evidence="1">Belongs to the N(4)/N(6)-methyltransferase family.</text>
</comment>
<evidence type="ECO:0000256" key="6">
    <source>
        <dbReference type="ARBA" id="ARBA00047942"/>
    </source>
</evidence>
<dbReference type="GO" id="GO:0043565">
    <property type="term" value="F:sequence-specific DNA binding"/>
    <property type="evidence" value="ECO:0007669"/>
    <property type="project" value="TreeGrafter"/>
</dbReference>
<sequence length="287" mass="33499">MIKSPLRYPGGKSRGVKFLAEFIPPYKSFREVFFGGGSLSFYCIQQYKDAQYSASDLNYELYCFWSQLKDKGVELINEIQKIYNQYKTDSNGKLLFNMLVERRNNNLTELQRATDFFVLNRITFSGVVDSGGYSQGSFEGRFTQSSIDRLKQTIPIIQPIQFYCEDFSYLVKRPGDEVFIFLDPPYYTATKSKLYGKKGILHTSFDHQLLFETLQNSPHQWLITYDNSEYIKSLYKDFYQWEWQLQYGMTTRTNAAFPLGNELLIANYDLAKVREANTKNLKVQLIG</sequence>
<dbReference type="RefSeq" id="WP_137259846.1">
    <property type="nucleotide sequence ID" value="NZ_SZQL01000001.1"/>
</dbReference>
<dbReference type="GO" id="GO:0006298">
    <property type="term" value="P:mismatch repair"/>
    <property type="evidence" value="ECO:0007669"/>
    <property type="project" value="TreeGrafter"/>
</dbReference>
<dbReference type="GO" id="GO:0032259">
    <property type="term" value="P:methylation"/>
    <property type="evidence" value="ECO:0007669"/>
    <property type="project" value="UniProtKB-KW"/>
</dbReference>
<keyword evidence="4" id="KW-0808">Transferase</keyword>
<dbReference type="GO" id="GO:0009307">
    <property type="term" value="P:DNA restriction-modification system"/>
    <property type="evidence" value="ECO:0007669"/>
    <property type="project" value="InterPro"/>
</dbReference>
<dbReference type="InterPro" id="IPR012263">
    <property type="entry name" value="M_m6A_EcoRV"/>
</dbReference>
<evidence type="ECO:0000256" key="2">
    <source>
        <dbReference type="ARBA" id="ARBA00011900"/>
    </source>
</evidence>
<comment type="catalytic activity">
    <reaction evidence="6">
        <text>a 2'-deoxyadenosine in DNA + S-adenosyl-L-methionine = an N(6)-methyl-2'-deoxyadenosine in DNA + S-adenosyl-L-homocysteine + H(+)</text>
        <dbReference type="Rhea" id="RHEA:15197"/>
        <dbReference type="Rhea" id="RHEA-COMP:12418"/>
        <dbReference type="Rhea" id="RHEA-COMP:12419"/>
        <dbReference type="ChEBI" id="CHEBI:15378"/>
        <dbReference type="ChEBI" id="CHEBI:57856"/>
        <dbReference type="ChEBI" id="CHEBI:59789"/>
        <dbReference type="ChEBI" id="CHEBI:90615"/>
        <dbReference type="ChEBI" id="CHEBI:90616"/>
        <dbReference type="EC" id="2.1.1.72"/>
    </reaction>
</comment>